<comment type="similarity">
    <text evidence="3">Belongs to the glycosyl hydrolase 3 family.</text>
</comment>
<keyword evidence="7" id="KW-0119">Carbohydrate metabolism</keyword>
<dbReference type="SUPFAM" id="SSF51445">
    <property type="entry name" value="(Trans)glycosidases"/>
    <property type="match status" value="1"/>
</dbReference>
<comment type="catalytic activity">
    <reaction evidence="1">
        <text>Hydrolysis of terminal, non-reducing beta-D-glucosyl residues with release of beta-D-glucose.</text>
        <dbReference type="EC" id="3.2.1.21"/>
    </reaction>
</comment>
<dbReference type="InterPro" id="IPR026891">
    <property type="entry name" value="Fn3-like"/>
</dbReference>
<reference evidence="11 12" key="1">
    <citation type="journal article" date="2013" name="PLoS Genet.">
        <title>Comparative genome structure, secondary metabolite, and effector coding capacity across Cochliobolus pathogens.</title>
        <authorList>
            <person name="Condon B.J."/>
            <person name="Leng Y."/>
            <person name="Wu D."/>
            <person name="Bushley K.E."/>
            <person name="Ohm R.A."/>
            <person name="Otillar R."/>
            <person name="Martin J."/>
            <person name="Schackwitz W."/>
            <person name="Grimwood J."/>
            <person name="MohdZainudin N."/>
            <person name="Xue C."/>
            <person name="Wang R."/>
            <person name="Manning V.A."/>
            <person name="Dhillon B."/>
            <person name="Tu Z.J."/>
            <person name="Steffenson B.J."/>
            <person name="Salamov A."/>
            <person name="Sun H."/>
            <person name="Lowry S."/>
            <person name="LaButti K."/>
            <person name="Han J."/>
            <person name="Copeland A."/>
            <person name="Lindquist E."/>
            <person name="Barry K."/>
            <person name="Schmutz J."/>
            <person name="Baker S.E."/>
            <person name="Ciuffetti L.M."/>
            <person name="Grigoriev I.V."/>
            <person name="Zhong S."/>
            <person name="Turgeon B.G."/>
        </authorList>
    </citation>
    <scope>NUCLEOTIDE SEQUENCE [LARGE SCALE GENOMIC DNA]</scope>
    <source>
        <strain evidence="11 12">ATCC 44560</strain>
    </source>
</reference>
<keyword evidence="6" id="KW-0325">Glycoprotein</keyword>
<dbReference type="EC" id="3.2.1.21" evidence="4"/>
<evidence type="ECO:0000256" key="1">
    <source>
        <dbReference type="ARBA" id="ARBA00000448"/>
    </source>
</evidence>
<protein>
    <recommendedName>
        <fullName evidence="4">beta-glucosidase</fullName>
        <ecNumber evidence="4">3.2.1.21</ecNumber>
    </recommendedName>
</protein>
<dbReference type="SUPFAM" id="SSF52279">
    <property type="entry name" value="Beta-D-glucan exohydrolase, C-terminal domain"/>
    <property type="match status" value="1"/>
</dbReference>
<dbReference type="InterPro" id="IPR013783">
    <property type="entry name" value="Ig-like_fold"/>
</dbReference>
<dbReference type="InterPro" id="IPR017853">
    <property type="entry name" value="GH"/>
</dbReference>
<evidence type="ECO:0000256" key="8">
    <source>
        <dbReference type="ARBA" id="ARBA00023295"/>
    </source>
</evidence>
<proteinExistence type="inferred from homology"/>
<feature type="domain" description="Fibronectin type III-like" evidence="10">
    <location>
        <begin position="428"/>
        <end position="500"/>
    </location>
</feature>
<evidence type="ECO:0000256" key="3">
    <source>
        <dbReference type="ARBA" id="ARBA00005336"/>
    </source>
</evidence>
<evidence type="ECO:0000256" key="6">
    <source>
        <dbReference type="ARBA" id="ARBA00023180"/>
    </source>
</evidence>
<evidence type="ECO:0000256" key="7">
    <source>
        <dbReference type="ARBA" id="ARBA00023277"/>
    </source>
</evidence>
<dbReference type="eggNOG" id="ENOG502QWE5">
    <property type="taxonomic scope" value="Eukaryota"/>
</dbReference>
<dbReference type="GO" id="GO:0030245">
    <property type="term" value="P:cellulose catabolic process"/>
    <property type="evidence" value="ECO:0007669"/>
    <property type="project" value="UniProtKB-UniPathway"/>
</dbReference>
<keyword evidence="9" id="KW-0624">Polysaccharide degradation</keyword>
<dbReference type="Gene3D" id="3.40.50.1700">
    <property type="entry name" value="Glycoside hydrolase family 3 C-terminal domain"/>
    <property type="match status" value="2"/>
</dbReference>
<evidence type="ECO:0000256" key="9">
    <source>
        <dbReference type="ARBA" id="ARBA00023326"/>
    </source>
</evidence>
<evidence type="ECO:0000256" key="2">
    <source>
        <dbReference type="ARBA" id="ARBA00004987"/>
    </source>
</evidence>
<dbReference type="SMART" id="SM01217">
    <property type="entry name" value="Fn3_like"/>
    <property type="match status" value="1"/>
</dbReference>
<dbReference type="HOGENOM" id="CLU_004542_2_3_1"/>
<dbReference type="Pfam" id="PF01915">
    <property type="entry name" value="Glyco_hydro_3_C"/>
    <property type="match status" value="1"/>
</dbReference>
<dbReference type="InterPro" id="IPR050288">
    <property type="entry name" value="Cellulose_deg_GH3"/>
</dbReference>
<evidence type="ECO:0000256" key="5">
    <source>
        <dbReference type="ARBA" id="ARBA00022801"/>
    </source>
</evidence>
<dbReference type="GO" id="GO:0008422">
    <property type="term" value="F:beta-glucosidase activity"/>
    <property type="evidence" value="ECO:0007669"/>
    <property type="project" value="UniProtKB-EC"/>
</dbReference>
<keyword evidence="8" id="KW-0326">Glycosidase</keyword>
<name>W6Z998_COCMI</name>
<dbReference type="GeneID" id="19124051"/>
<evidence type="ECO:0000313" key="11">
    <source>
        <dbReference type="EMBL" id="EUC40256.1"/>
    </source>
</evidence>
<dbReference type="RefSeq" id="XP_007693217.1">
    <property type="nucleotide sequence ID" value="XM_007695027.1"/>
</dbReference>
<dbReference type="Gene3D" id="2.60.40.10">
    <property type="entry name" value="Immunoglobulins"/>
    <property type="match status" value="1"/>
</dbReference>
<dbReference type="InterPro" id="IPR036962">
    <property type="entry name" value="Glyco_hydro_3_N_sf"/>
</dbReference>
<sequence length="505" mass="55745">MSQYSSHFASLLSELTLEEKVTLISGRDFSAVAGVARLGIPPLRVAESTCGTGPGGQEAHFVGNDAETLRHYYDVKEKVNGRPLREIYLAAWYGHAKLYQDVLRGDCNFKGIVISDWFAVHDAVAPIKAGLDLEMPLPVFRGVQLVGKVKAGEVFEAETNAQALKMLELRDRTRACHSEELERSVISEATGDLARSIACSSMVLLENENCTLPVATSSTVALVGEFAKDPGVRTRCIIPMVSKEQTWAKSGTPGVDIAYHNNDSPEKTLMMDGKEIAPGPAILITMEQFIFNHILLEVWTQISTQTQTAYRIEFIMQGPEKLSIGEPTPYAAAFCFEEVIDHADAVLLAHFPGQEDACAAADLLTGCVSPSGKFATTWFKTLFPFGYGLTYRSFVYRGFEVSIDDSTHDPEPEFSVSTKDIGKRVAKDVVQVYITPPSNRIPWRPEMELKGFARTRLLAPGEEVTTIISIRLDMAFSYWDEVETGWGIEPGTSFEISKGKIWNHL</sequence>
<dbReference type="STRING" id="930090.W6Z998"/>
<evidence type="ECO:0000256" key="4">
    <source>
        <dbReference type="ARBA" id="ARBA00012744"/>
    </source>
</evidence>
<dbReference type="OrthoDB" id="10036721at2759"/>
<accession>W6Z998</accession>
<dbReference type="Gene3D" id="3.20.20.300">
    <property type="entry name" value="Glycoside hydrolase, family 3, N-terminal domain"/>
    <property type="match status" value="1"/>
</dbReference>
<dbReference type="PANTHER" id="PTHR42715">
    <property type="entry name" value="BETA-GLUCOSIDASE"/>
    <property type="match status" value="1"/>
</dbReference>
<gene>
    <name evidence="11" type="ORF">COCMIDRAFT_41387</name>
</gene>
<dbReference type="PANTHER" id="PTHR42715:SF10">
    <property type="entry name" value="BETA-GLUCOSIDASE"/>
    <property type="match status" value="1"/>
</dbReference>
<evidence type="ECO:0000313" key="12">
    <source>
        <dbReference type="Proteomes" id="UP000054032"/>
    </source>
</evidence>
<organism evidence="11 12">
    <name type="scientific">Bipolaris oryzae ATCC 44560</name>
    <dbReference type="NCBI Taxonomy" id="930090"/>
    <lineage>
        <taxon>Eukaryota</taxon>
        <taxon>Fungi</taxon>
        <taxon>Dikarya</taxon>
        <taxon>Ascomycota</taxon>
        <taxon>Pezizomycotina</taxon>
        <taxon>Dothideomycetes</taxon>
        <taxon>Pleosporomycetidae</taxon>
        <taxon>Pleosporales</taxon>
        <taxon>Pleosporineae</taxon>
        <taxon>Pleosporaceae</taxon>
        <taxon>Bipolaris</taxon>
    </lineage>
</organism>
<dbReference type="KEGG" id="bor:COCMIDRAFT_41387"/>
<dbReference type="EMBL" id="KI964181">
    <property type="protein sequence ID" value="EUC40256.1"/>
    <property type="molecule type" value="Genomic_DNA"/>
</dbReference>
<dbReference type="InterPro" id="IPR036881">
    <property type="entry name" value="Glyco_hydro_3_C_sf"/>
</dbReference>
<comment type="pathway">
    <text evidence="2">Glycan metabolism; cellulose degradation.</text>
</comment>
<dbReference type="InterPro" id="IPR002772">
    <property type="entry name" value="Glyco_hydro_3_C"/>
</dbReference>
<keyword evidence="12" id="KW-1185">Reference proteome</keyword>
<dbReference type="Proteomes" id="UP000054032">
    <property type="component" value="Unassembled WGS sequence"/>
</dbReference>
<dbReference type="AlphaFoldDB" id="W6Z998"/>
<dbReference type="InterPro" id="IPR019800">
    <property type="entry name" value="Glyco_hydro_3_AS"/>
</dbReference>
<keyword evidence="5 11" id="KW-0378">Hydrolase</keyword>
<evidence type="ECO:0000259" key="10">
    <source>
        <dbReference type="SMART" id="SM01217"/>
    </source>
</evidence>
<dbReference type="Pfam" id="PF14310">
    <property type="entry name" value="Fn3-like"/>
    <property type="match status" value="1"/>
</dbReference>
<dbReference type="PROSITE" id="PS00775">
    <property type="entry name" value="GLYCOSYL_HYDROL_F3"/>
    <property type="match status" value="1"/>
</dbReference>
<dbReference type="UniPathway" id="UPA00696"/>